<feature type="compositionally biased region" description="Basic and acidic residues" evidence="1">
    <location>
        <begin position="100"/>
        <end position="123"/>
    </location>
</feature>
<reference evidence="2" key="1">
    <citation type="submission" date="2018-05" db="EMBL/GenBank/DDBJ databases">
        <title>Draft genome of Mucuna pruriens seed.</title>
        <authorList>
            <person name="Nnadi N.E."/>
            <person name="Vos R."/>
            <person name="Hasami M.H."/>
            <person name="Devisetty U.K."/>
            <person name="Aguiy J.C."/>
        </authorList>
    </citation>
    <scope>NUCLEOTIDE SEQUENCE [LARGE SCALE GENOMIC DNA]</scope>
    <source>
        <strain evidence="2">JCA_2017</strain>
    </source>
</reference>
<proteinExistence type="predicted"/>
<sequence length="123" mass="14832">KKRSLCLKKLPMEELGMLKLKRLLKAQRPKSSRQRSPMEIHQTKIVFIFISRKIQSMWKHKRGSRWKNNFKKHTKETKDKTQVVYYECKKSGHFTSECPNLEKEKEKEKKKPLIEKKKSLMTT</sequence>
<dbReference type="InterPro" id="IPR036875">
    <property type="entry name" value="Znf_CCHC_sf"/>
</dbReference>
<feature type="non-terminal residue" evidence="2">
    <location>
        <position position="1"/>
    </location>
</feature>
<evidence type="ECO:0000256" key="1">
    <source>
        <dbReference type="SAM" id="MobiDB-lite"/>
    </source>
</evidence>
<evidence type="ECO:0008006" key="4">
    <source>
        <dbReference type="Google" id="ProtNLM"/>
    </source>
</evidence>
<accession>A0A371GBR1</accession>
<dbReference type="GO" id="GO:0003676">
    <property type="term" value="F:nucleic acid binding"/>
    <property type="evidence" value="ECO:0007669"/>
    <property type="project" value="InterPro"/>
</dbReference>
<organism evidence="2 3">
    <name type="scientific">Mucuna pruriens</name>
    <name type="common">Velvet bean</name>
    <name type="synonym">Dolichos pruriens</name>
    <dbReference type="NCBI Taxonomy" id="157652"/>
    <lineage>
        <taxon>Eukaryota</taxon>
        <taxon>Viridiplantae</taxon>
        <taxon>Streptophyta</taxon>
        <taxon>Embryophyta</taxon>
        <taxon>Tracheophyta</taxon>
        <taxon>Spermatophyta</taxon>
        <taxon>Magnoliopsida</taxon>
        <taxon>eudicotyledons</taxon>
        <taxon>Gunneridae</taxon>
        <taxon>Pentapetalae</taxon>
        <taxon>rosids</taxon>
        <taxon>fabids</taxon>
        <taxon>Fabales</taxon>
        <taxon>Fabaceae</taxon>
        <taxon>Papilionoideae</taxon>
        <taxon>50 kb inversion clade</taxon>
        <taxon>NPAAA clade</taxon>
        <taxon>indigoferoid/millettioid clade</taxon>
        <taxon>Phaseoleae</taxon>
        <taxon>Mucuna</taxon>
    </lineage>
</organism>
<dbReference type="EMBL" id="QJKJ01006078">
    <property type="protein sequence ID" value="RDX87997.1"/>
    <property type="molecule type" value="Genomic_DNA"/>
</dbReference>
<dbReference type="Gene3D" id="4.10.60.10">
    <property type="entry name" value="Zinc finger, CCHC-type"/>
    <property type="match status" value="1"/>
</dbReference>
<comment type="caution">
    <text evidence="2">The sequence shown here is derived from an EMBL/GenBank/DDBJ whole genome shotgun (WGS) entry which is preliminary data.</text>
</comment>
<dbReference type="SUPFAM" id="SSF57756">
    <property type="entry name" value="Retrovirus zinc finger-like domains"/>
    <property type="match status" value="1"/>
</dbReference>
<protein>
    <recommendedName>
        <fullName evidence="4">CCHC-type domain-containing protein</fullName>
    </recommendedName>
</protein>
<feature type="region of interest" description="Disordered" evidence="1">
    <location>
        <begin position="99"/>
        <end position="123"/>
    </location>
</feature>
<evidence type="ECO:0000313" key="3">
    <source>
        <dbReference type="Proteomes" id="UP000257109"/>
    </source>
</evidence>
<keyword evidence="3" id="KW-1185">Reference proteome</keyword>
<dbReference type="AlphaFoldDB" id="A0A371GBR1"/>
<dbReference type="GO" id="GO:0008270">
    <property type="term" value="F:zinc ion binding"/>
    <property type="evidence" value="ECO:0007669"/>
    <property type="project" value="InterPro"/>
</dbReference>
<dbReference type="Proteomes" id="UP000257109">
    <property type="component" value="Unassembled WGS sequence"/>
</dbReference>
<name>A0A371GBR1_MUCPR</name>
<evidence type="ECO:0000313" key="2">
    <source>
        <dbReference type="EMBL" id="RDX87997.1"/>
    </source>
</evidence>
<gene>
    <name evidence="2" type="ORF">CR513_30476</name>
</gene>